<gene>
    <name evidence="14" type="ORF">HELGO_WM11515</name>
</gene>
<dbReference type="EC" id="3.4.24.-" evidence="11"/>
<dbReference type="GO" id="GO:0016020">
    <property type="term" value="C:membrane"/>
    <property type="evidence" value="ECO:0007669"/>
    <property type="project" value="UniProtKB-SubCell"/>
</dbReference>
<dbReference type="InterPro" id="IPR004387">
    <property type="entry name" value="Pept_M50_Zn"/>
</dbReference>
<keyword evidence="11" id="KW-0479">Metal-binding</keyword>
<keyword evidence="5 11" id="KW-0812">Transmembrane</keyword>
<evidence type="ECO:0000256" key="10">
    <source>
        <dbReference type="ARBA" id="ARBA00023136"/>
    </source>
</evidence>
<evidence type="ECO:0000259" key="13">
    <source>
        <dbReference type="Pfam" id="PF17820"/>
    </source>
</evidence>
<evidence type="ECO:0000259" key="12">
    <source>
        <dbReference type="Pfam" id="PF02163"/>
    </source>
</evidence>
<dbReference type="CDD" id="cd06163">
    <property type="entry name" value="S2P-M50_PDZ_RseP-like"/>
    <property type="match status" value="2"/>
</dbReference>
<feature type="transmembrane region" description="Helical" evidence="11">
    <location>
        <begin position="6"/>
        <end position="28"/>
    </location>
</feature>
<dbReference type="PANTHER" id="PTHR42837">
    <property type="entry name" value="REGULATOR OF SIGMA-E PROTEASE RSEP"/>
    <property type="match status" value="1"/>
</dbReference>
<dbReference type="GO" id="GO:0046872">
    <property type="term" value="F:metal ion binding"/>
    <property type="evidence" value="ECO:0007669"/>
    <property type="project" value="UniProtKB-KW"/>
</dbReference>
<dbReference type="SUPFAM" id="SSF50156">
    <property type="entry name" value="PDZ domain-like"/>
    <property type="match status" value="2"/>
</dbReference>
<dbReference type="Pfam" id="PF02163">
    <property type="entry name" value="Peptidase_M50"/>
    <property type="match status" value="1"/>
</dbReference>
<sequence length="454" mass="49964">MDLLIILPAFLVTIGILVTVHEFGHYWVARKLGVKVLRFSIGFGKPLWKRVSGEDQTEYVVAALPLGGYVKMLDEREGEVAEEEIHRAFNRQSVWTRIAIVAAGPVANFILAIFIYAVMFGTGVPAMQPFVHASNDSPAQLAGFEAGDKILSINELKVATWEETRMLLLEEYLNSPQLTILVETQKGQQAERVLDLGAAQLLKKEGDFLKESGLQFWSPEYGVRLGNLSPDGAAQAAGLKFRDTVLAIDGNKLERADDLISYVQSHAGQEISFKVQREEGTTDILVTPAPVLVNGKEIGRIGSGIGEFVPEHVLDELEFTQSFGPVDSVVRGVERTWQMSVVTLKLMGRMLTGEVSLKNISGPITIARFSGETVMAGLPYYLGFLAIISISLGILNLLPIPMLDGGHLLYYIIEIIKGSPVSERVEEYGFRFGMALVACIMVLALYNDFMRLLT</sequence>
<keyword evidence="8 11" id="KW-1133">Transmembrane helix</keyword>
<reference evidence="14" key="1">
    <citation type="submission" date="2020-01" db="EMBL/GenBank/DDBJ databases">
        <authorList>
            <person name="Meier V. D."/>
            <person name="Meier V D."/>
        </authorList>
    </citation>
    <scope>NUCLEOTIDE SEQUENCE</scope>
    <source>
        <strain evidence="14">HLG_WM_MAG_09</strain>
    </source>
</reference>
<evidence type="ECO:0000256" key="11">
    <source>
        <dbReference type="RuleBase" id="RU362031"/>
    </source>
</evidence>
<name>A0A6S6SUZ7_9GAMM</name>
<comment type="similarity">
    <text evidence="3 11">Belongs to the peptidase M50B family.</text>
</comment>
<dbReference type="GO" id="GO:0006508">
    <property type="term" value="P:proteolysis"/>
    <property type="evidence" value="ECO:0007669"/>
    <property type="project" value="UniProtKB-KW"/>
</dbReference>
<dbReference type="InterPro" id="IPR008915">
    <property type="entry name" value="Peptidase_M50"/>
</dbReference>
<proteinExistence type="inferred from homology"/>
<dbReference type="InterPro" id="IPR036034">
    <property type="entry name" value="PDZ_sf"/>
</dbReference>
<dbReference type="GO" id="GO:0004222">
    <property type="term" value="F:metalloendopeptidase activity"/>
    <property type="evidence" value="ECO:0007669"/>
    <property type="project" value="InterPro"/>
</dbReference>
<keyword evidence="7 11" id="KW-0862">Zinc</keyword>
<evidence type="ECO:0000256" key="5">
    <source>
        <dbReference type="ARBA" id="ARBA00022692"/>
    </source>
</evidence>
<evidence type="ECO:0000256" key="1">
    <source>
        <dbReference type="ARBA" id="ARBA00001947"/>
    </source>
</evidence>
<dbReference type="PANTHER" id="PTHR42837:SF2">
    <property type="entry name" value="MEMBRANE METALLOPROTEASE ARASP2, CHLOROPLASTIC-RELATED"/>
    <property type="match status" value="1"/>
</dbReference>
<feature type="domain" description="PDZ" evidence="13">
    <location>
        <begin position="229"/>
        <end position="277"/>
    </location>
</feature>
<evidence type="ECO:0000256" key="8">
    <source>
        <dbReference type="ARBA" id="ARBA00022989"/>
    </source>
</evidence>
<keyword evidence="9 11" id="KW-0482">Metalloprotease</keyword>
<feature type="domain" description="Peptidase M50" evidence="12">
    <location>
        <begin position="9"/>
        <end position="438"/>
    </location>
</feature>
<accession>A0A6S6SUZ7</accession>
<dbReference type="CDD" id="cd23081">
    <property type="entry name" value="cpPDZ_EcRseP-like"/>
    <property type="match status" value="1"/>
</dbReference>
<protein>
    <recommendedName>
        <fullName evidence="11">Zinc metalloprotease</fullName>
        <ecNumber evidence="11">3.4.24.-</ecNumber>
    </recommendedName>
</protein>
<feature type="transmembrane region" description="Helical" evidence="11">
    <location>
        <begin position="428"/>
        <end position="446"/>
    </location>
</feature>
<evidence type="ECO:0000256" key="9">
    <source>
        <dbReference type="ARBA" id="ARBA00023049"/>
    </source>
</evidence>
<organism evidence="14">
    <name type="scientific">uncultured Thiotrichaceae bacterium</name>
    <dbReference type="NCBI Taxonomy" id="298394"/>
    <lineage>
        <taxon>Bacteria</taxon>
        <taxon>Pseudomonadati</taxon>
        <taxon>Pseudomonadota</taxon>
        <taxon>Gammaproteobacteria</taxon>
        <taxon>Thiotrichales</taxon>
        <taxon>Thiotrichaceae</taxon>
        <taxon>environmental samples</taxon>
    </lineage>
</organism>
<dbReference type="Gene3D" id="2.30.42.10">
    <property type="match status" value="2"/>
</dbReference>
<keyword evidence="10 11" id="KW-0472">Membrane</keyword>
<feature type="transmembrane region" description="Helical" evidence="11">
    <location>
        <begin position="94"/>
        <end position="119"/>
    </location>
</feature>
<evidence type="ECO:0000256" key="6">
    <source>
        <dbReference type="ARBA" id="ARBA00022801"/>
    </source>
</evidence>
<evidence type="ECO:0000256" key="3">
    <source>
        <dbReference type="ARBA" id="ARBA00007931"/>
    </source>
</evidence>
<dbReference type="Pfam" id="PF17820">
    <property type="entry name" value="PDZ_6"/>
    <property type="match status" value="1"/>
</dbReference>
<comment type="subcellular location">
    <subcellularLocation>
        <location evidence="2">Membrane</location>
        <topology evidence="2">Multi-pass membrane protein</topology>
    </subcellularLocation>
</comment>
<evidence type="ECO:0000256" key="2">
    <source>
        <dbReference type="ARBA" id="ARBA00004141"/>
    </source>
</evidence>
<evidence type="ECO:0000256" key="7">
    <source>
        <dbReference type="ARBA" id="ARBA00022833"/>
    </source>
</evidence>
<keyword evidence="4 14" id="KW-0645">Protease</keyword>
<dbReference type="AlphaFoldDB" id="A0A6S6SUZ7"/>
<keyword evidence="6 11" id="KW-0378">Hydrolase</keyword>
<evidence type="ECO:0000256" key="4">
    <source>
        <dbReference type="ARBA" id="ARBA00022670"/>
    </source>
</evidence>
<feature type="transmembrane region" description="Helical" evidence="11">
    <location>
        <begin position="378"/>
        <end position="398"/>
    </location>
</feature>
<comment type="cofactor">
    <cofactor evidence="1 11">
        <name>Zn(2+)</name>
        <dbReference type="ChEBI" id="CHEBI:29105"/>
    </cofactor>
</comment>
<dbReference type="InterPro" id="IPR041489">
    <property type="entry name" value="PDZ_6"/>
</dbReference>
<dbReference type="EMBL" id="CACVAT010000105">
    <property type="protein sequence ID" value="CAA6807125.1"/>
    <property type="molecule type" value="Genomic_DNA"/>
</dbReference>
<evidence type="ECO:0000313" key="14">
    <source>
        <dbReference type="EMBL" id="CAA6807125.1"/>
    </source>
</evidence>
<dbReference type="NCBIfam" id="TIGR00054">
    <property type="entry name" value="RIP metalloprotease RseP"/>
    <property type="match status" value="1"/>
</dbReference>